<feature type="transmembrane region" description="Helical" evidence="1">
    <location>
        <begin position="560"/>
        <end position="581"/>
    </location>
</feature>
<protein>
    <submittedName>
        <fullName evidence="2">Uncharacterized protein</fullName>
    </submittedName>
</protein>
<feature type="transmembrane region" description="Helical" evidence="1">
    <location>
        <begin position="338"/>
        <end position="357"/>
    </location>
</feature>
<dbReference type="OrthoDB" id="3199331at2"/>
<evidence type="ECO:0000313" key="3">
    <source>
        <dbReference type="Proteomes" id="UP000180254"/>
    </source>
</evidence>
<dbReference type="EMBL" id="MKIE01000007">
    <property type="protein sequence ID" value="OHW61808.1"/>
    <property type="molecule type" value="Genomic_DNA"/>
</dbReference>
<feature type="transmembrane region" description="Helical" evidence="1">
    <location>
        <begin position="602"/>
        <end position="624"/>
    </location>
</feature>
<dbReference type="AlphaFoldDB" id="A0A1S1V5G6"/>
<feature type="transmembrane region" description="Helical" evidence="1">
    <location>
        <begin position="510"/>
        <end position="528"/>
    </location>
</feature>
<gene>
    <name evidence="2" type="ORF">EUAN_18110</name>
</gene>
<feature type="transmembrane region" description="Helical" evidence="1">
    <location>
        <begin position="458"/>
        <end position="475"/>
    </location>
</feature>
<dbReference type="STRING" id="39480.EUAN_18110"/>
<feature type="transmembrane region" description="Helical" evidence="1">
    <location>
        <begin position="393"/>
        <end position="410"/>
    </location>
</feature>
<dbReference type="RefSeq" id="WP_071063814.1">
    <property type="nucleotide sequence ID" value="NZ_MKIE01000007.1"/>
</dbReference>
<name>A0A1S1V5G6_9FIRM</name>
<comment type="caution">
    <text evidence="2">The sequence shown here is derived from an EMBL/GenBank/DDBJ whole genome shotgun (WGS) entry which is preliminary data.</text>
</comment>
<feature type="transmembrane region" description="Helical" evidence="1">
    <location>
        <begin position="313"/>
        <end position="331"/>
    </location>
</feature>
<feature type="transmembrane region" description="Helical" evidence="1">
    <location>
        <begin position="363"/>
        <end position="381"/>
    </location>
</feature>
<keyword evidence="3" id="KW-1185">Reference proteome</keyword>
<dbReference type="Proteomes" id="UP000180254">
    <property type="component" value="Unassembled WGS sequence"/>
</dbReference>
<evidence type="ECO:0000313" key="2">
    <source>
        <dbReference type="EMBL" id="OHW61808.1"/>
    </source>
</evidence>
<organism evidence="2 3">
    <name type="scientific">Andreesenia angusta</name>
    <dbReference type="NCBI Taxonomy" id="39480"/>
    <lineage>
        <taxon>Bacteria</taxon>
        <taxon>Bacillati</taxon>
        <taxon>Bacillota</taxon>
        <taxon>Tissierellia</taxon>
        <taxon>Tissierellales</taxon>
        <taxon>Gottschalkiaceae</taxon>
        <taxon>Andreesenia</taxon>
    </lineage>
</organism>
<keyword evidence="1" id="KW-1133">Transmembrane helix</keyword>
<accession>A0A1S1V5G6</accession>
<feature type="transmembrane region" description="Helical" evidence="1">
    <location>
        <begin position="430"/>
        <end position="451"/>
    </location>
</feature>
<keyword evidence="1" id="KW-0812">Transmembrane</keyword>
<reference evidence="2 3" key="1">
    <citation type="submission" date="2016-09" db="EMBL/GenBank/DDBJ databases">
        <title>Genome sequence of Eubacterium angustum.</title>
        <authorList>
            <person name="Poehlein A."/>
            <person name="Daniel R."/>
        </authorList>
    </citation>
    <scope>NUCLEOTIDE SEQUENCE [LARGE SCALE GENOMIC DNA]</scope>
    <source>
        <strain evidence="2 3">DSM 1989</strain>
    </source>
</reference>
<evidence type="ECO:0000256" key="1">
    <source>
        <dbReference type="SAM" id="Phobius"/>
    </source>
</evidence>
<proteinExistence type="predicted"/>
<feature type="transmembrane region" description="Helical" evidence="1">
    <location>
        <begin position="481"/>
        <end position="498"/>
    </location>
</feature>
<sequence>MSRFNILKHIKSVVCVLMAILVLLGSGVESMAEGYRKTIVVVTDSLDFEDMEKVGRDSSVGLLSLKSGDSYGGSPESHMMTIATGRRVKIEAGSFKGIESSGEKLVVKNYEDILSQLDSGYKDFSTSMEFLGEGLGKSGQKTSYIGDSEDILLIADKSGEVDFGYKDMDYDRESLSEKIDEMIGKSDLLLLSYEIEGDPKRLDTILEILGQREENIMMFPKTVSGDIDRKFNSTIVPIVYRVEGEAGILTSDSTKRTGVVSNTDIMVDILERFGAEQEFAIGNRLEVEQYDGDKVEAVREIMTGFLNLDIVKYLFRAVVIAAQLVAIALLLRGKKISPSIIFMPIVLIAVTLIFGTTSLSRHLFPYIAVTFGTSVAASIYLGRKAASSKTIDAIAIFTNVFIFAFMFLDFEVLYNSFVGYNSIVAALRFYGYNNDIMGVFLGTGMTVYFLASSRVGKKYRIILTLYTTALVVSHTEGYGSNFGGLMTSTFMAGALIYYEYFYGKNRKWQFLGLAAGLLVVVGAIVYAGGEGSHIGEFFIRVREYGYIEFWNMIYRKATQVVLVMLIPPVGIVVFAQSLIFFRYVRDHVEKGSREYVRHMICYATAVFAMVLNDTGALAFLYIMVYSLSKIMMELKDKNEVKKGGM</sequence>
<keyword evidence="1" id="KW-0472">Membrane</keyword>